<evidence type="ECO:0000313" key="2">
    <source>
        <dbReference type="Proteomes" id="UP001202961"/>
    </source>
</evidence>
<comment type="caution">
    <text evidence="1">The sequence shown here is derived from an EMBL/GenBank/DDBJ whole genome shotgun (WGS) entry which is preliminary data.</text>
</comment>
<accession>A0ABT0TYC6</accession>
<evidence type="ECO:0000313" key="1">
    <source>
        <dbReference type="EMBL" id="MCM2369589.1"/>
    </source>
</evidence>
<dbReference type="RefSeq" id="WP_250927263.1">
    <property type="nucleotide sequence ID" value="NZ_JAMQBK010000011.1"/>
</dbReference>
<proteinExistence type="predicted"/>
<protein>
    <submittedName>
        <fullName evidence="1">Uncharacterized protein</fullName>
    </submittedName>
</protein>
<dbReference type="EMBL" id="JAMQBK010000011">
    <property type="protein sequence ID" value="MCM2369589.1"/>
    <property type="molecule type" value="Genomic_DNA"/>
</dbReference>
<reference evidence="1 2" key="1">
    <citation type="journal article" date="2022" name="Syst. Appl. Microbiol.">
        <title>Rhodopirellula aestuarii sp. nov., a novel member of the genus Rhodopirellula isolated from brackish sediments collected in the Tagus River estuary, Portugal.</title>
        <authorList>
            <person name="Vitorino I.R."/>
            <person name="Klimek D."/>
            <person name="Calusinska M."/>
            <person name="Lobo-da-Cunha A."/>
            <person name="Vasconcelos V."/>
            <person name="Lage O.M."/>
        </authorList>
    </citation>
    <scope>NUCLEOTIDE SEQUENCE [LARGE SCALE GENOMIC DNA]</scope>
    <source>
        <strain evidence="1 2">ICT_H3.1</strain>
    </source>
</reference>
<gene>
    <name evidence="1" type="ORF">NB063_03020</name>
</gene>
<name>A0ABT0TYC6_9BACT</name>
<organism evidence="1 2">
    <name type="scientific">Aporhodopirellula aestuarii</name>
    <dbReference type="NCBI Taxonomy" id="2950107"/>
    <lineage>
        <taxon>Bacteria</taxon>
        <taxon>Pseudomonadati</taxon>
        <taxon>Planctomycetota</taxon>
        <taxon>Planctomycetia</taxon>
        <taxon>Pirellulales</taxon>
        <taxon>Pirellulaceae</taxon>
        <taxon>Aporhodopirellula</taxon>
    </lineage>
</organism>
<sequence length="81" mass="9147">MWKAIPNRDKAPHPTDFVEVRVRYLAPVRIDCIVDHDLVARLVPMDLPWASPVDAYAIYFGITPVGRLARATLWSTETAAE</sequence>
<dbReference type="Proteomes" id="UP001202961">
    <property type="component" value="Unassembled WGS sequence"/>
</dbReference>
<keyword evidence="2" id="KW-1185">Reference proteome</keyword>